<comment type="caution">
    <text evidence="4">Lacks conserved residue(s) required for the propagation of feature annotation.</text>
</comment>
<feature type="domain" description="Beta-ketoacyl-[acyl-carrier-protein] synthase III C-terminal" evidence="6">
    <location>
        <begin position="220"/>
        <end position="299"/>
    </location>
</feature>
<evidence type="ECO:0000256" key="1">
    <source>
        <dbReference type="ARBA" id="ARBA00022679"/>
    </source>
</evidence>
<gene>
    <name evidence="7" type="ORF">R6Y96_01555</name>
</gene>
<dbReference type="InterPro" id="IPR004656">
    <property type="entry name" value="HMG_CoA_Synthase"/>
</dbReference>
<dbReference type="GO" id="GO:0019287">
    <property type="term" value="P:isopentenyl diphosphate biosynthetic process, mevalonate pathway"/>
    <property type="evidence" value="ECO:0007669"/>
    <property type="project" value="UniProtKB-UniRule"/>
</dbReference>
<feature type="binding site" evidence="4">
    <location>
        <position position="113"/>
    </location>
    <ligand>
        <name>(3S)-3-hydroxy-3-methylglutaryl-CoA</name>
        <dbReference type="ChEBI" id="CHEBI:43074"/>
    </ligand>
</feature>
<evidence type="ECO:0000313" key="7">
    <source>
        <dbReference type="EMBL" id="WOX57971.1"/>
    </source>
</evidence>
<dbReference type="NCBIfam" id="TIGR00748">
    <property type="entry name" value="HMG_CoA_syn_Arc"/>
    <property type="match status" value="1"/>
</dbReference>
<evidence type="ECO:0000256" key="4">
    <source>
        <dbReference type="HAMAP-Rule" id="MF_01409"/>
    </source>
</evidence>
<protein>
    <recommendedName>
        <fullName evidence="4">Hydroxymethylglutaryl-CoA synthase</fullName>
        <shortName evidence="4">HMG-CoA synthase</shortName>
        <shortName evidence="4">HMGCS</shortName>
        <ecNumber evidence="4">2.3.3.10</ecNumber>
    </recommendedName>
</protein>
<evidence type="ECO:0000256" key="3">
    <source>
        <dbReference type="ARBA" id="ARBA00023315"/>
    </source>
</evidence>
<dbReference type="PANTHER" id="PTHR43323">
    <property type="entry name" value="3-HYDROXY-3-METHYLGLUTARYL COENZYME A SYNTHASE"/>
    <property type="match status" value="1"/>
</dbReference>
<dbReference type="InterPro" id="IPR013528">
    <property type="entry name" value="HMG_CoA_synth_N"/>
</dbReference>
<dbReference type="AlphaFoldDB" id="A0AAX4FVK1"/>
<dbReference type="EMBL" id="CP137642">
    <property type="protein sequence ID" value="WOX57971.1"/>
    <property type="molecule type" value="Genomic_DNA"/>
</dbReference>
<keyword evidence="3 4" id="KW-0012">Acyltransferase</keyword>
<feature type="binding site" evidence="4">
    <location>
        <position position="200"/>
    </location>
    <ligand>
        <name>CoA</name>
        <dbReference type="ChEBI" id="CHEBI:57287"/>
        <note>ligand shared with acetoacetyl-CoA thiolase</note>
    </ligand>
</feature>
<feature type="binding site" evidence="4">
    <location>
        <position position="267"/>
    </location>
    <ligand>
        <name>(3S)-3-hydroxy-3-methylglutaryl-CoA</name>
        <dbReference type="ChEBI" id="CHEBI:43074"/>
    </ligand>
</feature>
<dbReference type="Proteomes" id="UP001305652">
    <property type="component" value="Chromosome"/>
</dbReference>
<feature type="binding site" evidence="4">
    <location>
        <position position="202"/>
    </location>
    <ligand>
        <name>(3S)-3-hydroxy-3-methylglutaryl-CoA</name>
        <dbReference type="ChEBI" id="CHEBI:43074"/>
    </ligand>
</feature>
<comment type="function">
    <text evidence="4">Catalyzes the condensation of acetyl-CoA with acetoacetyl-CoA to form 3-hydroxy-3-methylglutaryl-CoA (HMG-CoA). Functions in the mevalonate (MVA) pathway leading to isopentenyl diphosphate (IPP), a key precursor for the biosynthesis of isoprenoid compounds that are building blocks of archaeal membrane lipids.</text>
</comment>
<name>A0AAX4FVK1_9EURY</name>
<feature type="binding site" evidence="4">
    <location>
        <position position="235"/>
    </location>
    <ligand>
        <name>(3S)-3-hydroxy-3-methylglutaryl-CoA</name>
        <dbReference type="ChEBI" id="CHEBI:43074"/>
    </ligand>
</feature>
<comment type="catalytic activity">
    <reaction evidence="4">
        <text>acetoacetyl-CoA + acetyl-CoA + H2O = (3S)-3-hydroxy-3-methylglutaryl-CoA + CoA + H(+)</text>
        <dbReference type="Rhea" id="RHEA:10188"/>
        <dbReference type="ChEBI" id="CHEBI:15377"/>
        <dbReference type="ChEBI" id="CHEBI:15378"/>
        <dbReference type="ChEBI" id="CHEBI:43074"/>
        <dbReference type="ChEBI" id="CHEBI:57286"/>
        <dbReference type="ChEBI" id="CHEBI:57287"/>
        <dbReference type="ChEBI" id="CHEBI:57288"/>
        <dbReference type="EC" id="2.3.3.10"/>
    </reaction>
</comment>
<feature type="active site" description="Proton donor/acceptor" evidence="4">
    <location>
        <position position="235"/>
    </location>
</feature>
<dbReference type="GeneID" id="85731802"/>
<comment type="similarity">
    <text evidence="4">Belongs to the thiolase-like superfamily. Archaeal HMG-CoA synthase family.</text>
</comment>
<dbReference type="SUPFAM" id="SSF53901">
    <property type="entry name" value="Thiolase-like"/>
    <property type="match status" value="2"/>
</dbReference>
<comment type="pathway">
    <text evidence="4">Metabolic intermediate biosynthesis; (R)-mevalonate biosynthesis; (R)-mevalonate from acetyl-CoA: step 2/3.</text>
</comment>
<proteinExistence type="inferred from homology"/>
<organism evidence="7 8">
    <name type="scientific">Methanoculleus receptaculi</name>
    <dbReference type="NCBI Taxonomy" id="394967"/>
    <lineage>
        <taxon>Archaea</taxon>
        <taxon>Methanobacteriati</taxon>
        <taxon>Methanobacteriota</taxon>
        <taxon>Stenosarchaea group</taxon>
        <taxon>Methanomicrobia</taxon>
        <taxon>Methanomicrobiales</taxon>
        <taxon>Methanomicrobiaceae</taxon>
        <taxon>Methanoculleus</taxon>
    </lineage>
</organism>
<dbReference type="PANTHER" id="PTHR43323:SF2">
    <property type="entry name" value="HYDROXYMETHYLGLUTARYL-COA SYNTHASE"/>
    <property type="match status" value="1"/>
</dbReference>
<dbReference type="KEGG" id="mrc:R6Y96_01555"/>
<accession>A0AAX4FVK1</accession>
<feature type="binding site" evidence="4">
    <location>
        <position position="297"/>
    </location>
    <ligand>
        <name>(3S)-3-hydroxy-3-methylglutaryl-CoA</name>
        <dbReference type="ChEBI" id="CHEBI:43074"/>
    </ligand>
</feature>
<keyword evidence="1 4" id="KW-0808">Transferase</keyword>
<evidence type="ECO:0000259" key="6">
    <source>
        <dbReference type="Pfam" id="PF08541"/>
    </source>
</evidence>
<dbReference type="GO" id="GO:0004421">
    <property type="term" value="F:hydroxymethylglutaryl-CoA synthase activity"/>
    <property type="evidence" value="ECO:0007669"/>
    <property type="project" value="UniProtKB-EC"/>
</dbReference>
<dbReference type="GO" id="GO:0003985">
    <property type="term" value="F:acetyl-CoA C-acetyltransferase activity"/>
    <property type="evidence" value="ECO:0007669"/>
    <property type="project" value="UniProtKB-UniRule"/>
</dbReference>
<dbReference type="CDD" id="cd00827">
    <property type="entry name" value="init_cond_enzymes"/>
    <property type="match status" value="1"/>
</dbReference>
<dbReference type="EC" id="2.3.3.10" evidence="4"/>
<feature type="binding site" evidence="4">
    <location>
        <position position="244"/>
    </location>
    <ligand>
        <name>(3S)-3-hydroxy-3-methylglutaryl-CoA</name>
        <dbReference type="ChEBI" id="CHEBI:43074"/>
    </ligand>
</feature>
<dbReference type="HAMAP" id="MF_01409">
    <property type="entry name" value="HMG_CoA_synth_arch"/>
    <property type="match status" value="1"/>
</dbReference>
<feature type="binding site" evidence="4">
    <location>
        <position position="29"/>
    </location>
    <ligand>
        <name>(3S)-3-hydroxy-3-methylglutaryl-CoA</name>
        <dbReference type="ChEBI" id="CHEBI:43074"/>
    </ligand>
</feature>
<dbReference type="InterPro" id="IPR013747">
    <property type="entry name" value="ACP_syn_III_C"/>
</dbReference>
<feature type="binding site" evidence="4">
    <location>
        <position position="240"/>
    </location>
    <ligand>
        <name>CoA</name>
        <dbReference type="ChEBI" id="CHEBI:57287"/>
        <note>ligand shared with acetoacetyl-CoA thiolase</note>
    </ligand>
</feature>
<feature type="active site" description="Proton donor/acceptor" evidence="4">
    <location>
        <position position="81"/>
    </location>
</feature>
<feature type="binding site" evidence="4">
    <location>
        <position position="154"/>
    </location>
    <ligand>
        <name>(3S)-3-hydroxy-3-methylglutaryl-CoA</name>
        <dbReference type="ChEBI" id="CHEBI:43074"/>
    </ligand>
</feature>
<dbReference type="Gene3D" id="3.40.47.10">
    <property type="match status" value="1"/>
</dbReference>
<dbReference type="InterPro" id="IPR016039">
    <property type="entry name" value="Thiolase-like"/>
</dbReference>
<keyword evidence="2 4" id="KW-0414">Isoprene biosynthesis</keyword>
<feature type="domain" description="Hydroxymethylglutaryl-coenzyme A synthase N-terminal" evidence="5">
    <location>
        <begin position="2"/>
        <end position="166"/>
    </location>
</feature>
<dbReference type="GO" id="GO:0010142">
    <property type="term" value="P:farnesyl diphosphate biosynthetic process, mevalonate pathway"/>
    <property type="evidence" value="ECO:0007669"/>
    <property type="project" value="TreeGrafter"/>
</dbReference>
<dbReference type="Pfam" id="PF08541">
    <property type="entry name" value="ACP_syn_III_C"/>
    <property type="match status" value="1"/>
</dbReference>
<dbReference type="Pfam" id="PF01154">
    <property type="entry name" value="HMG_CoA_synt_N"/>
    <property type="match status" value="1"/>
</dbReference>
<reference evidence="7 8" key="1">
    <citation type="submission" date="2023-10" db="EMBL/GenBank/DDBJ databases">
        <title>The complete genome sequence of Methanoculleus receptaculi DSM 18860.</title>
        <authorList>
            <person name="Lai S.-J."/>
            <person name="You Y.-T."/>
            <person name="Chen S.-C."/>
        </authorList>
    </citation>
    <scope>NUCLEOTIDE SEQUENCE [LARGE SCALE GENOMIC DNA]</scope>
    <source>
        <strain evidence="7 8">DSM 18860</strain>
    </source>
</reference>
<evidence type="ECO:0000259" key="5">
    <source>
        <dbReference type="Pfam" id="PF01154"/>
    </source>
</evidence>
<comment type="subunit">
    <text evidence="4">Interacts with acetoacetyl-CoA thiolase that catalyzes the precedent step in the pathway and with a DUF35 protein. The acetoacetyl-CoA thiolase/HMG-CoA synthase complex channels the intermediate via a fused CoA-binding site, which allows for efficient coupling of the endergonic thiolase reaction with the exergonic HMGCS reaction.</text>
</comment>
<feature type="active site" description="Acyl-thioester intermediate" evidence="4">
    <location>
        <position position="113"/>
    </location>
</feature>
<keyword evidence="8" id="KW-1185">Reference proteome</keyword>
<evidence type="ECO:0000256" key="2">
    <source>
        <dbReference type="ARBA" id="ARBA00023229"/>
    </source>
</evidence>
<evidence type="ECO:0000313" key="8">
    <source>
        <dbReference type="Proteomes" id="UP001305652"/>
    </source>
</evidence>
<dbReference type="RefSeq" id="WP_318621739.1">
    <property type="nucleotide sequence ID" value="NZ_CP137642.1"/>
</dbReference>
<sequence>MVGIYSYGVYIPRYRIKVPEIARVWGASADDITRGLGVYEKSVPDLDEDTATIAVEAARAALRRRDEIDPEDIGAIYVGSESHPYAVKPTACTVGEAIEATPNMTAADYEFACKAGTAGIQTCMGLVKSGMIQLGIAIGADVAQGAPGDALEYTAAAGGAAFVIGGEDVIADINRTCSFTTDTPDFWRREGQNYPRHGGRFTGDPGYFKHVQGAAMLMFEMAGTTPKDYDYAVFHQPNAKFPQRVAKMLGFREEQIEPGLVVPRLGNTYSGASMIGLAATLDVAKPGERIFVTSFGSGAGSDAFDITVTDLIESEVFDRTAAPSVKRLLENPVYLDYALYAKHKGKIVMQR</sequence>
<dbReference type="NCBIfam" id="NF003274">
    <property type="entry name" value="PRK04262.1"/>
    <property type="match status" value="1"/>
</dbReference>